<dbReference type="AlphaFoldDB" id="A0AA39IW63"/>
<dbReference type="Proteomes" id="UP001175226">
    <property type="component" value="Unassembled WGS sequence"/>
</dbReference>
<keyword evidence="1" id="KW-0472">Membrane</keyword>
<keyword evidence="1" id="KW-1133">Transmembrane helix</keyword>
<keyword evidence="3" id="KW-1185">Reference proteome</keyword>
<reference evidence="2" key="1">
    <citation type="submission" date="2023-06" db="EMBL/GenBank/DDBJ databases">
        <authorList>
            <consortium name="Lawrence Berkeley National Laboratory"/>
            <person name="Ahrendt S."/>
            <person name="Sahu N."/>
            <person name="Indic B."/>
            <person name="Wong-Bajracharya J."/>
            <person name="Merenyi Z."/>
            <person name="Ke H.-M."/>
            <person name="Monk M."/>
            <person name="Kocsube S."/>
            <person name="Drula E."/>
            <person name="Lipzen A."/>
            <person name="Balint B."/>
            <person name="Henrissat B."/>
            <person name="Andreopoulos B."/>
            <person name="Martin F.M."/>
            <person name="Harder C.B."/>
            <person name="Rigling D."/>
            <person name="Ford K.L."/>
            <person name="Foster G.D."/>
            <person name="Pangilinan J."/>
            <person name="Papanicolaou A."/>
            <person name="Barry K."/>
            <person name="LaButti K."/>
            <person name="Viragh M."/>
            <person name="Koriabine M."/>
            <person name="Yan M."/>
            <person name="Riley R."/>
            <person name="Champramary S."/>
            <person name="Plett K.L."/>
            <person name="Tsai I.J."/>
            <person name="Slot J."/>
            <person name="Sipos G."/>
            <person name="Plett J."/>
            <person name="Nagy L.G."/>
            <person name="Grigoriev I.V."/>
        </authorList>
    </citation>
    <scope>NUCLEOTIDE SEQUENCE</scope>
    <source>
        <strain evidence="2">FPL87.14</strain>
    </source>
</reference>
<name>A0AA39IW63_9AGAR</name>
<protein>
    <submittedName>
        <fullName evidence="2">Uncharacterized protein</fullName>
    </submittedName>
</protein>
<accession>A0AA39IW63</accession>
<sequence>MKAGFAAAYRIWRQVLLCILSLTMLPMCIIHLRSISVRTARLVCTFQQLTFDPPPLATTQICSLPSLFTLTTTITWRAAPPIRFIPRLVTEDTYTHRLDFLVWECLRLHPRLLNFSCAQTTYHHSDFEWKGM</sequence>
<evidence type="ECO:0000256" key="1">
    <source>
        <dbReference type="SAM" id="Phobius"/>
    </source>
</evidence>
<proteinExistence type="predicted"/>
<evidence type="ECO:0000313" key="3">
    <source>
        <dbReference type="Proteomes" id="UP001175226"/>
    </source>
</evidence>
<organism evidence="2 3">
    <name type="scientific">Armillaria borealis</name>
    <dbReference type="NCBI Taxonomy" id="47425"/>
    <lineage>
        <taxon>Eukaryota</taxon>
        <taxon>Fungi</taxon>
        <taxon>Dikarya</taxon>
        <taxon>Basidiomycota</taxon>
        <taxon>Agaricomycotina</taxon>
        <taxon>Agaricomycetes</taxon>
        <taxon>Agaricomycetidae</taxon>
        <taxon>Agaricales</taxon>
        <taxon>Marasmiineae</taxon>
        <taxon>Physalacriaceae</taxon>
        <taxon>Armillaria</taxon>
    </lineage>
</organism>
<feature type="transmembrane region" description="Helical" evidence="1">
    <location>
        <begin position="12"/>
        <end position="32"/>
    </location>
</feature>
<dbReference type="EMBL" id="JAUEPT010000110">
    <property type="protein sequence ID" value="KAK0431605.1"/>
    <property type="molecule type" value="Genomic_DNA"/>
</dbReference>
<comment type="caution">
    <text evidence="2">The sequence shown here is derived from an EMBL/GenBank/DDBJ whole genome shotgun (WGS) entry which is preliminary data.</text>
</comment>
<evidence type="ECO:0000313" key="2">
    <source>
        <dbReference type="EMBL" id="KAK0431605.1"/>
    </source>
</evidence>
<keyword evidence="1" id="KW-0812">Transmembrane</keyword>
<gene>
    <name evidence="2" type="ORF">EV421DRAFT_163373</name>
</gene>